<dbReference type="InterPro" id="IPR023352">
    <property type="entry name" value="MAPEG-like_dom_sf"/>
</dbReference>
<evidence type="ECO:0000256" key="3">
    <source>
        <dbReference type="ARBA" id="ARBA00022989"/>
    </source>
</evidence>
<comment type="caution">
    <text evidence="6">The sequence shown here is derived from an EMBL/GenBank/DDBJ whole genome shotgun (WGS) entry which is preliminary data.</text>
</comment>
<dbReference type="AlphaFoldDB" id="A0A7X5UX48"/>
<dbReference type="Gene3D" id="1.20.120.550">
    <property type="entry name" value="Membrane associated eicosanoid/glutathione metabolism-like domain"/>
    <property type="match status" value="1"/>
</dbReference>
<evidence type="ECO:0000313" key="6">
    <source>
        <dbReference type="EMBL" id="NIJ63909.1"/>
    </source>
</evidence>
<proteinExistence type="predicted"/>
<keyword evidence="4 5" id="KW-0472">Membrane</keyword>
<dbReference type="RefSeq" id="WP_167298346.1">
    <property type="nucleotide sequence ID" value="NZ_CP170557.1"/>
</dbReference>
<gene>
    <name evidence="6" type="ORF">FHR20_000840</name>
</gene>
<feature type="transmembrane region" description="Helical" evidence="5">
    <location>
        <begin position="6"/>
        <end position="25"/>
    </location>
</feature>
<organism evidence="6 7">
    <name type="scientific">Sphingomonas leidyi</name>
    <dbReference type="NCBI Taxonomy" id="68569"/>
    <lineage>
        <taxon>Bacteria</taxon>
        <taxon>Pseudomonadati</taxon>
        <taxon>Pseudomonadota</taxon>
        <taxon>Alphaproteobacteria</taxon>
        <taxon>Sphingomonadales</taxon>
        <taxon>Sphingomonadaceae</taxon>
        <taxon>Sphingomonas</taxon>
    </lineage>
</organism>
<evidence type="ECO:0008006" key="8">
    <source>
        <dbReference type="Google" id="ProtNLM"/>
    </source>
</evidence>
<dbReference type="GO" id="GO:0016020">
    <property type="term" value="C:membrane"/>
    <property type="evidence" value="ECO:0007669"/>
    <property type="project" value="UniProtKB-SubCell"/>
</dbReference>
<evidence type="ECO:0000256" key="1">
    <source>
        <dbReference type="ARBA" id="ARBA00004370"/>
    </source>
</evidence>
<evidence type="ECO:0000256" key="4">
    <source>
        <dbReference type="ARBA" id="ARBA00023136"/>
    </source>
</evidence>
<sequence>MHSQILAPVVVLVAWTLVMLVWTIVTRVPAMKAAGIDMGKLIGSKGTDADKVLPPAVQWKAHNYNHLHEQPTLFYAIALTLALLGQGQGPNLWLAWAYVLLRIAHSLVQATFNKVSVRFLFFLLSTLALVTLTASAGVAVFAPAMTVSAG</sequence>
<dbReference type="InterPro" id="IPR001129">
    <property type="entry name" value="Membr-assoc_MAPEG"/>
</dbReference>
<keyword evidence="7" id="KW-1185">Reference proteome</keyword>
<feature type="transmembrane region" description="Helical" evidence="5">
    <location>
        <begin position="119"/>
        <end position="142"/>
    </location>
</feature>
<dbReference type="Pfam" id="PF01124">
    <property type="entry name" value="MAPEG"/>
    <property type="match status" value="1"/>
</dbReference>
<dbReference type="EMBL" id="JAASQV010000001">
    <property type="protein sequence ID" value="NIJ63909.1"/>
    <property type="molecule type" value="Genomic_DNA"/>
</dbReference>
<keyword evidence="3 5" id="KW-1133">Transmembrane helix</keyword>
<dbReference type="SUPFAM" id="SSF161084">
    <property type="entry name" value="MAPEG domain-like"/>
    <property type="match status" value="1"/>
</dbReference>
<evidence type="ECO:0000256" key="5">
    <source>
        <dbReference type="SAM" id="Phobius"/>
    </source>
</evidence>
<accession>A0A7X5UX48</accession>
<reference evidence="6 7" key="1">
    <citation type="submission" date="2020-03" db="EMBL/GenBank/DDBJ databases">
        <title>Genomic Encyclopedia of Type Strains, Phase IV (KMG-IV): sequencing the most valuable type-strain genomes for metagenomic binning, comparative biology and taxonomic classification.</title>
        <authorList>
            <person name="Goeker M."/>
        </authorList>
    </citation>
    <scope>NUCLEOTIDE SEQUENCE [LARGE SCALE GENOMIC DNA]</scope>
    <source>
        <strain evidence="6 7">DSM 4733</strain>
    </source>
</reference>
<evidence type="ECO:0000256" key="2">
    <source>
        <dbReference type="ARBA" id="ARBA00022692"/>
    </source>
</evidence>
<comment type="subcellular location">
    <subcellularLocation>
        <location evidence="1">Membrane</location>
    </subcellularLocation>
</comment>
<keyword evidence="2 5" id="KW-0812">Transmembrane</keyword>
<dbReference type="Proteomes" id="UP000564677">
    <property type="component" value="Unassembled WGS sequence"/>
</dbReference>
<evidence type="ECO:0000313" key="7">
    <source>
        <dbReference type="Proteomes" id="UP000564677"/>
    </source>
</evidence>
<name>A0A7X5UX48_9SPHN</name>
<protein>
    <recommendedName>
        <fullName evidence="8">MAPEG family protein</fullName>
    </recommendedName>
</protein>